<organism evidence="5 6">
    <name type="scientific">Aquirufa rosea</name>
    <dbReference type="NCBI Taxonomy" id="2509241"/>
    <lineage>
        <taxon>Bacteria</taxon>
        <taxon>Pseudomonadati</taxon>
        <taxon>Bacteroidota</taxon>
        <taxon>Cytophagia</taxon>
        <taxon>Cytophagales</taxon>
        <taxon>Flectobacillaceae</taxon>
        <taxon>Aquirufa</taxon>
    </lineage>
</organism>
<reference evidence="5 6" key="1">
    <citation type="submission" date="2019-01" db="EMBL/GenBank/DDBJ databases">
        <title>Cytophagaceae bacterium strain CAR-16.</title>
        <authorList>
            <person name="Chen W.-M."/>
        </authorList>
    </citation>
    <scope>NUCLEOTIDE SEQUENCE [LARGE SCALE GENOMIC DNA]</scope>
    <source>
        <strain evidence="5 6">CAR-16</strain>
    </source>
</reference>
<dbReference type="Gene3D" id="2.40.50.100">
    <property type="match status" value="1"/>
</dbReference>
<dbReference type="SUPFAM" id="SSF111369">
    <property type="entry name" value="HlyD-like secretion proteins"/>
    <property type="match status" value="1"/>
</dbReference>
<evidence type="ECO:0000259" key="3">
    <source>
        <dbReference type="Pfam" id="PF25917"/>
    </source>
</evidence>
<comment type="caution">
    <text evidence="5">The sequence shown here is derived from an EMBL/GenBank/DDBJ whole genome shotgun (WGS) entry which is preliminary data.</text>
</comment>
<feature type="coiled-coil region" evidence="2">
    <location>
        <begin position="96"/>
        <end position="164"/>
    </location>
</feature>
<dbReference type="Pfam" id="PF25917">
    <property type="entry name" value="BSH_RND"/>
    <property type="match status" value="1"/>
</dbReference>
<dbReference type="GO" id="GO:0022857">
    <property type="term" value="F:transmembrane transporter activity"/>
    <property type="evidence" value="ECO:0007669"/>
    <property type="project" value="InterPro"/>
</dbReference>
<dbReference type="Gene3D" id="1.10.287.470">
    <property type="entry name" value="Helix hairpin bin"/>
    <property type="match status" value="1"/>
</dbReference>
<dbReference type="PROSITE" id="PS51257">
    <property type="entry name" value="PROKAR_LIPOPROTEIN"/>
    <property type="match status" value="1"/>
</dbReference>
<evidence type="ECO:0000313" key="6">
    <source>
        <dbReference type="Proteomes" id="UP000289455"/>
    </source>
</evidence>
<feature type="domain" description="Multidrug resistance protein MdtA-like beta-barrel" evidence="4">
    <location>
        <begin position="209"/>
        <end position="284"/>
    </location>
</feature>
<keyword evidence="6" id="KW-1185">Reference proteome</keyword>
<dbReference type="InterPro" id="IPR058625">
    <property type="entry name" value="MdtA-like_BSH"/>
</dbReference>
<dbReference type="PANTHER" id="PTHR30158:SF23">
    <property type="entry name" value="MULTIDRUG RESISTANCE PROTEIN MEXA"/>
    <property type="match status" value="1"/>
</dbReference>
<dbReference type="InterPro" id="IPR006143">
    <property type="entry name" value="RND_pump_MFP"/>
</dbReference>
<feature type="domain" description="Multidrug resistance protein MdtA-like barrel-sandwich hybrid" evidence="3">
    <location>
        <begin position="58"/>
        <end position="193"/>
    </location>
</feature>
<gene>
    <name evidence="5" type="ORF">ESB04_04465</name>
</gene>
<dbReference type="RefSeq" id="WP_129026521.1">
    <property type="nucleotide sequence ID" value="NZ_SDHY01000002.1"/>
</dbReference>
<evidence type="ECO:0000256" key="1">
    <source>
        <dbReference type="ARBA" id="ARBA00009477"/>
    </source>
</evidence>
<evidence type="ECO:0000256" key="2">
    <source>
        <dbReference type="SAM" id="Coils"/>
    </source>
</evidence>
<dbReference type="GO" id="GO:0046677">
    <property type="term" value="P:response to antibiotic"/>
    <property type="evidence" value="ECO:0007669"/>
    <property type="project" value="TreeGrafter"/>
</dbReference>
<dbReference type="Gene3D" id="2.40.30.170">
    <property type="match status" value="1"/>
</dbReference>
<sequence length="374" mass="41683">MNQASKLLAFCTGFLLLQACGTKNESSNQEISSLEVSVPIKLDTTVSQEFVADIHAINNVEIRARVKGYLDKIHVDEGKSVKKGQILFTINNSEYLAEVMRAKSVLNQTIADLKAEELELINTRLLVDRNVIAKNQLAIALAKIDGLKAKKEEAEAHVKAAQLRVEYSSIRAPFDGVVDRLPFKSGSLVDEGTLLTTLSDTKNVFAYFNVSEKEYLAFAELGEGFKSNATVSLLLANGDKYPHVGKVETIEGEFDKNTGNIAFRARFDNPEKLLRHGSSGRVQMPKKVTGYWLLPQKAVFEIQEKNYVFVKDKSGILKMKSLVPEIRMPHFYLVKGFSSADTVLVEGIQLVKQGQKIKGEFIPMRRILEKSKTL</sequence>
<dbReference type="OrthoDB" id="9801814at2"/>
<dbReference type="NCBIfam" id="TIGR01730">
    <property type="entry name" value="RND_mfp"/>
    <property type="match status" value="1"/>
</dbReference>
<dbReference type="PANTHER" id="PTHR30158">
    <property type="entry name" value="ACRA/E-RELATED COMPONENT OF DRUG EFFLUX TRANSPORTER"/>
    <property type="match status" value="1"/>
</dbReference>
<dbReference type="GO" id="GO:0005886">
    <property type="term" value="C:plasma membrane"/>
    <property type="evidence" value="ECO:0007669"/>
    <property type="project" value="TreeGrafter"/>
</dbReference>
<dbReference type="InterPro" id="IPR058626">
    <property type="entry name" value="MdtA-like_b-barrel"/>
</dbReference>
<dbReference type="AlphaFoldDB" id="A0A4V1M5M4"/>
<accession>A0A4V1M5M4</accession>
<evidence type="ECO:0000259" key="4">
    <source>
        <dbReference type="Pfam" id="PF25944"/>
    </source>
</evidence>
<proteinExistence type="inferred from homology"/>
<dbReference type="Proteomes" id="UP000289455">
    <property type="component" value="Unassembled WGS sequence"/>
</dbReference>
<protein>
    <submittedName>
        <fullName evidence="5">Efflux RND transporter periplasmic adaptor subunit</fullName>
    </submittedName>
</protein>
<dbReference type="Gene3D" id="2.40.420.20">
    <property type="match status" value="1"/>
</dbReference>
<keyword evidence="2" id="KW-0175">Coiled coil</keyword>
<dbReference type="EMBL" id="SDHY01000002">
    <property type="protein sequence ID" value="RXK50911.1"/>
    <property type="molecule type" value="Genomic_DNA"/>
</dbReference>
<evidence type="ECO:0000313" key="5">
    <source>
        <dbReference type="EMBL" id="RXK50911.1"/>
    </source>
</evidence>
<dbReference type="GO" id="GO:0030313">
    <property type="term" value="C:cell envelope"/>
    <property type="evidence" value="ECO:0007669"/>
    <property type="project" value="UniProtKB-SubCell"/>
</dbReference>
<name>A0A4V1M5M4_9BACT</name>
<dbReference type="Pfam" id="PF25944">
    <property type="entry name" value="Beta-barrel_RND"/>
    <property type="match status" value="1"/>
</dbReference>
<comment type="similarity">
    <text evidence="1">Belongs to the membrane fusion protein (MFP) (TC 8.A.1) family.</text>
</comment>